<reference evidence="2" key="3">
    <citation type="submission" date="2025-09" db="UniProtKB">
        <authorList>
            <consortium name="Ensembl"/>
        </authorList>
    </citation>
    <scope>IDENTIFICATION</scope>
</reference>
<accession>A0A8C3MJN7</accession>
<keyword evidence="3" id="KW-1185">Reference proteome</keyword>
<evidence type="ECO:0000256" key="1">
    <source>
        <dbReference type="SAM" id="MobiDB-lite"/>
    </source>
</evidence>
<feature type="compositionally biased region" description="Basic residues" evidence="1">
    <location>
        <begin position="11"/>
        <end position="27"/>
    </location>
</feature>
<feature type="compositionally biased region" description="Basic and acidic residues" evidence="1">
    <location>
        <begin position="1"/>
        <end position="10"/>
    </location>
</feature>
<protein>
    <submittedName>
        <fullName evidence="2">Uncharacterized protein</fullName>
    </submittedName>
</protein>
<proteinExistence type="predicted"/>
<dbReference type="Ensembl" id="ENSCPVT00000007701.2">
    <property type="protein sequence ID" value="ENSCPVP00000007417.1"/>
    <property type="gene ID" value="ENSCPVG00000005451.2"/>
</dbReference>
<evidence type="ECO:0000313" key="3">
    <source>
        <dbReference type="Proteomes" id="UP000694382"/>
    </source>
</evidence>
<reference evidence="2" key="1">
    <citation type="submission" date="2020-02" db="EMBL/GenBank/DDBJ databases">
        <authorList>
            <person name="Enbody D E."/>
            <person name="Pettersson E M."/>
        </authorList>
    </citation>
    <scope>NUCLEOTIDE SEQUENCE [LARGE SCALE GENOMIC DNA]</scope>
</reference>
<reference evidence="2" key="2">
    <citation type="submission" date="2025-08" db="UniProtKB">
        <authorList>
            <consortium name="Ensembl"/>
        </authorList>
    </citation>
    <scope>IDENTIFICATION</scope>
</reference>
<feature type="region of interest" description="Disordered" evidence="1">
    <location>
        <begin position="1"/>
        <end position="37"/>
    </location>
</feature>
<dbReference type="AlphaFoldDB" id="A0A8C3MJN7"/>
<name>A0A8C3MJN7_GEOPR</name>
<evidence type="ECO:0000313" key="2">
    <source>
        <dbReference type="Ensembl" id="ENSCPVP00000007417.1"/>
    </source>
</evidence>
<dbReference type="Proteomes" id="UP000694382">
    <property type="component" value="Chromosome 2"/>
</dbReference>
<organism evidence="2 3">
    <name type="scientific">Geospiza parvula</name>
    <name type="common">Small tree-finch</name>
    <name type="synonym">Camarhynchus parvulus</name>
    <dbReference type="NCBI Taxonomy" id="87175"/>
    <lineage>
        <taxon>Eukaryota</taxon>
        <taxon>Metazoa</taxon>
        <taxon>Chordata</taxon>
        <taxon>Craniata</taxon>
        <taxon>Vertebrata</taxon>
        <taxon>Euteleostomi</taxon>
        <taxon>Archelosauria</taxon>
        <taxon>Archosauria</taxon>
        <taxon>Dinosauria</taxon>
        <taxon>Saurischia</taxon>
        <taxon>Theropoda</taxon>
        <taxon>Coelurosauria</taxon>
        <taxon>Aves</taxon>
        <taxon>Neognathae</taxon>
        <taxon>Neoaves</taxon>
        <taxon>Telluraves</taxon>
        <taxon>Australaves</taxon>
        <taxon>Passeriformes</taxon>
        <taxon>Thraupidae</taxon>
        <taxon>Camarhynchus</taxon>
    </lineage>
</organism>
<sequence>MPSRLKDTQKLRGHISHSHVHDRKYPRGHGNASSIQHHRMNFSITLVTLEK</sequence>